<name>A0A7S4EH26_9STRA</name>
<evidence type="ECO:0000256" key="8">
    <source>
        <dbReference type="ARBA" id="ARBA00023132"/>
    </source>
</evidence>
<dbReference type="SMART" id="SM00160">
    <property type="entry name" value="RanBD"/>
    <property type="match status" value="1"/>
</dbReference>
<dbReference type="InterPro" id="IPR011993">
    <property type="entry name" value="PH-like_dom_sf"/>
</dbReference>
<dbReference type="Pfam" id="PF08911">
    <property type="entry name" value="NUP50"/>
    <property type="match status" value="1"/>
</dbReference>
<dbReference type="GO" id="GO:0015031">
    <property type="term" value="P:protein transport"/>
    <property type="evidence" value="ECO:0007669"/>
    <property type="project" value="UniProtKB-KW"/>
</dbReference>
<dbReference type="GO" id="GO:0051028">
    <property type="term" value="P:mRNA transport"/>
    <property type="evidence" value="ECO:0007669"/>
    <property type="project" value="UniProtKB-KW"/>
</dbReference>
<dbReference type="InterPro" id="IPR000156">
    <property type="entry name" value="Ran_bind_dom"/>
</dbReference>
<reference evidence="12" key="1">
    <citation type="submission" date="2021-01" db="EMBL/GenBank/DDBJ databases">
        <authorList>
            <person name="Corre E."/>
            <person name="Pelletier E."/>
            <person name="Niang G."/>
            <person name="Scheremetjew M."/>
            <person name="Finn R."/>
            <person name="Kale V."/>
            <person name="Holt S."/>
            <person name="Cochrane G."/>
            <person name="Meng A."/>
            <person name="Brown T."/>
            <person name="Cohen L."/>
        </authorList>
    </citation>
    <scope>NUCLEOTIDE SEQUENCE</scope>
    <source>
        <strain evidence="12">10249 10 AB</strain>
    </source>
</reference>
<feature type="compositionally biased region" description="Low complexity" evidence="10">
    <location>
        <begin position="152"/>
        <end position="164"/>
    </location>
</feature>
<evidence type="ECO:0000256" key="2">
    <source>
        <dbReference type="ARBA" id="ARBA00022448"/>
    </source>
</evidence>
<keyword evidence="4" id="KW-0509">mRNA transport</keyword>
<proteinExistence type="predicted"/>
<evidence type="ECO:0000256" key="4">
    <source>
        <dbReference type="ARBA" id="ARBA00022816"/>
    </source>
</evidence>
<feature type="compositionally biased region" description="Basic residues" evidence="10">
    <location>
        <begin position="70"/>
        <end position="79"/>
    </location>
</feature>
<feature type="compositionally biased region" description="Acidic residues" evidence="10">
    <location>
        <begin position="322"/>
        <end position="333"/>
    </location>
</feature>
<feature type="region of interest" description="Disordered" evidence="10">
    <location>
        <begin position="1"/>
        <end position="138"/>
    </location>
</feature>
<feature type="region of interest" description="Disordered" evidence="10">
    <location>
        <begin position="278"/>
        <end position="386"/>
    </location>
</feature>
<evidence type="ECO:0000259" key="11">
    <source>
        <dbReference type="PROSITE" id="PS50196"/>
    </source>
</evidence>
<evidence type="ECO:0000313" key="12">
    <source>
        <dbReference type="EMBL" id="CAE0713051.1"/>
    </source>
</evidence>
<feature type="domain" description="RanBD1" evidence="11">
    <location>
        <begin position="294"/>
        <end position="483"/>
    </location>
</feature>
<feature type="region of interest" description="Disordered" evidence="10">
    <location>
        <begin position="240"/>
        <end position="262"/>
    </location>
</feature>
<feature type="compositionally biased region" description="Low complexity" evidence="10">
    <location>
        <begin position="241"/>
        <end position="262"/>
    </location>
</feature>
<evidence type="ECO:0000256" key="10">
    <source>
        <dbReference type="SAM" id="MobiDB-lite"/>
    </source>
</evidence>
<dbReference type="GO" id="GO:0005643">
    <property type="term" value="C:nuclear pore"/>
    <property type="evidence" value="ECO:0007669"/>
    <property type="project" value="UniProtKB-SubCell"/>
</dbReference>
<sequence length="506" mass="52931">MANEDSTESAQENISEQDQQQQQQEPPAKKKRGADNQITKDEYDDDSDGDGDGDERLKQGFKKASEETLKKRKIYKVKRPLSVPTGAPTNGTSTASATEDKPVAKSGDAASSTTSSNPFASTNLSATSTSTSATSTSNPFASATLTAANPFASTSLTATATESKTTTEENNTRPAEKRVFGFGAASGTNGNSGFGSGTVGGFAGVSGGFGSSSSTSGFGTSSLTGASGSKTSTLGLGGFGSASSSAAAATTTSGSSTKSLFGTTGASSISFNFSSKMDSAAAAGGKGNENPANLPDTVELKTGEEDEEAIHSGRCKAFEWVEVAENDAGDTAENETVQDGASPSNSAKNPSVQSSTQFQTAISTSEEKKDPSKKEGASSHDEDKWRELGIGPVKLLRSKSKHKRLRLVQRRESSKMGPATKVILNASLWKESTCDRDRQAQQYLHLKTIKDGKMCQYLLKFKEVHDAGLFHHHVMDQIPLARPCFVHNEENTTAAKGTAAVEGKKD</sequence>
<dbReference type="PANTHER" id="PTHR23138">
    <property type="entry name" value="RAN BINDING PROTEIN"/>
    <property type="match status" value="1"/>
</dbReference>
<protein>
    <recommendedName>
        <fullName evidence="11">RanBD1 domain-containing protein</fullName>
    </recommendedName>
</protein>
<feature type="compositionally biased region" description="Basic and acidic residues" evidence="10">
    <location>
        <begin position="165"/>
        <end position="179"/>
    </location>
</feature>
<evidence type="ECO:0000256" key="5">
    <source>
        <dbReference type="ARBA" id="ARBA00022927"/>
    </source>
</evidence>
<feature type="compositionally biased region" description="Low complexity" evidence="10">
    <location>
        <begin position="180"/>
        <end position="189"/>
    </location>
</feature>
<feature type="region of interest" description="Disordered" evidence="10">
    <location>
        <begin position="151"/>
        <end position="197"/>
    </location>
</feature>
<keyword evidence="9" id="KW-0539">Nucleus</keyword>
<keyword evidence="2" id="KW-0813">Transport</keyword>
<feature type="compositionally biased region" description="Polar residues" evidence="10">
    <location>
        <begin position="334"/>
        <end position="364"/>
    </location>
</feature>
<feature type="compositionally biased region" description="Basic and acidic residues" evidence="10">
    <location>
        <begin position="54"/>
        <end position="69"/>
    </location>
</feature>
<keyword evidence="3" id="KW-0677">Repeat</keyword>
<evidence type="ECO:0000256" key="9">
    <source>
        <dbReference type="ARBA" id="ARBA00023242"/>
    </source>
</evidence>
<keyword evidence="8" id="KW-0906">Nuclear pore complex</keyword>
<accession>A0A7S4EH26</accession>
<keyword evidence="7" id="KW-0811">Translocation</keyword>
<feature type="compositionally biased region" description="Polar residues" evidence="10">
    <location>
        <begin position="109"/>
        <end position="118"/>
    </location>
</feature>
<comment type="subcellular location">
    <subcellularLocation>
        <location evidence="1">Nucleus</location>
        <location evidence="1">Nuclear pore complex</location>
    </subcellularLocation>
</comment>
<gene>
    <name evidence="12" type="ORF">PAUS00366_LOCUS5803</name>
</gene>
<feature type="compositionally biased region" description="Acidic residues" evidence="10">
    <location>
        <begin position="42"/>
        <end position="53"/>
    </location>
</feature>
<evidence type="ECO:0000256" key="1">
    <source>
        <dbReference type="ARBA" id="ARBA00004567"/>
    </source>
</evidence>
<dbReference type="InterPro" id="IPR015007">
    <property type="entry name" value="NUP2/50/61"/>
</dbReference>
<dbReference type="InterPro" id="IPR045255">
    <property type="entry name" value="RanBP1-like"/>
</dbReference>
<evidence type="ECO:0000256" key="6">
    <source>
        <dbReference type="ARBA" id="ARBA00022990"/>
    </source>
</evidence>
<keyword evidence="5" id="KW-0653">Protein transport</keyword>
<feature type="compositionally biased region" description="Low complexity" evidence="10">
    <location>
        <begin position="119"/>
        <end position="138"/>
    </location>
</feature>
<feature type="compositionally biased region" description="Basic and acidic residues" evidence="10">
    <location>
        <begin position="365"/>
        <end position="386"/>
    </location>
</feature>
<evidence type="ECO:0000256" key="7">
    <source>
        <dbReference type="ARBA" id="ARBA00023010"/>
    </source>
</evidence>
<dbReference type="EMBL" id="HBIX01007456">
    <property type="protein sequence ID" value="CAE0713051.1"/>
    <property type="molecule type" value="Transcribed_RNA"/>
</dbReference>
<feature type="compositionally biased region" description="Polar residues" evidence="10">
    <location>
        <begin position="87"/>
        <end position="97"/>
    </location>
</feature>
<evidence type="ECO:0000256" key="3">
    <source>
        <dbReference type="ARBA" id="ARBA00022737"/>
    </source>
</evidence>
<dbReference type="AlphaFoldDB" id="A0A7S4EH26"/>
<dbReference type="SUPFAM" id="SSF50729">
    <property type="entry name" value="PH domain-like"/>
    <property type="match status" value="1"/>
</dbReference>
<keyword evidence="6" id="KW-0007">Acetylation</keyword>
<dbReference type="PANTHER" id="PTHR23138:SF142">
    <property type="entry name" value="RAN-BINDING PROTEIN 3B-RELATED"/>
    <property type="match status" value="1"/>
</dbReference>
<dbReference type="Pfam" id="PF00638">
    <property type="entry name" value="Ran_BP1"/>
    <property type="match status" value="1"/>
</dbReference>
<dbReference type="Gene3D" id="2.30.29.30">
    <property type="entry name" value="Pleckstrin-homology domain (PH domain)/Phosphotyrosine-binding domain (PTB)"/>
    <property type="match status" value="2"/>
</dbReference>
<dbReference type="PROSITE" id="PS50196">
    <property type="entry name" value="RANBD1"/>
    <property type="match status" value="1"/>
</dbReference>
<organism evidence="12">
    <name type="scientific">Pseudo-nitzschia australis</name>
    <dbReference type="NCBI Taxonomy" id="44445"/>
    <lineage>
        <taxon>Eukaryota</taxon>
        <taxon>Sar</taxon>
        <taxon>Stramenopiles</taxon>
        <taxon>Ochrophyta</taxon>
        <taxon>Bacillariophyta</taxon>
        <taxon>Bacillariophyceae</taxon>
        <taxon>Bacillariophycidae</taxon>
        <taxon>Bacillariales</taxon>
        <taxon>Bacillariaceae</taxon>
        <taxon>Pseudo-nitzschia</taxon>
    </lineage>
</organism>